<feature type="region of interest" description="Disordered" evidence="1">
    <location>
        <begin position="39"/>
        <end position="75"/>
    </location>
</feature>
<dbReference type="EMBL" id="BX294156">
    <property type="protein sequence ID" value="CAD77938.1"/>
    <property type="molecule type" value="Genomic_DNA"/>
</dbReference>
<evidence type="ECO:0000313" key="3">
    <source>
        <dbReference type="Proteomes" id="UP000001025"/>
    </source>
</evidence>
<gene>
    <name evidence="2" type="ordered locus">RB13095</name>
</gene>
<dbReference type="HOGENOM" id="CLU_1209028_0_0_0"/>
<sequence>MQVAIGGRVVMLTGSGSLHFRFAATAEASVSSIQQVSANQEESADRCDPECKGSDQGLQPRLLRGAPTSSQTAQGGFRTIGTGICTSRGGAMFTACVGANGGIGRRDGGCLTGCTAVAGRAKCCAGDQDQSHAGDCDRCHPAMLAEARDESRDRDQEASQRHPLMKGFVCQEAESQRWQECDHKRHCRTMNRTSDRCNDPNPVAPSGNSRGLGTAERQSTGGLIGDIAH</sequence>
<dbReference type="Proteomes" id="UP000001025">
    <property type="component" value="Chromosome"/>
</dbReference>
<proteinExistence type="predicted"/>
<feature type="compositionally biased region" description="Polar residues" evidence="1">
    <location>
        <begin position="206"/>
        <end position="221"/>
    </location>
</feature>
<organism evidence="2 3">
    <name type="scientific">Rhodopirellula baltica (strain DSM 10527 / NCIMB 13988 / SH1)</name>
    <dbReference type="NCBI Taxonomy" id="243090"/>
    <lineage>
        <taxon>Bacteria</taxon>
        <taxon>Pseudomonadati</taxon>
        <taxon>Planctomycetota</taxon>
        <taxon>Planctomycetia</taxon>
        <taxon>Pirellulales</taxon>
        <taxon>Pirellulaceae</taxon>
        <taxon>Rhodopirellula</taxon>
    </lineage>
</organism>
<reference evidence="2 3" key="1">
    <citation type="journal article" date="2003" name="Proc. Natl. Acad. Sci. U.S.A.">
        <title>Complete genome sequence of the marine planctomycete Pirellula sp. strain 1.</title>
        <authorList>
            <person name="Gloeckner F.O."/>
            <person name="Kube M."/>
            <person name="Bauer M."/>
            <person name="Teeling H."/>
            <person name="Lombardot T."/>
            <person name="Ludwig W."/>
            <person name="Gade D."/>
            <person name="Beck A."/>
            <person name="Borzym K."/>
            <person name="Heitmann K."/>
            <person name="Rabus R."/>
            <person name="Schlesner H."/>
            <person name="Amann R."/>
            <person name="Reinhardt R."/>
        </authorList>
    </citation>
    <scope>NUCLEOTIDE SEQUENCE [LARGE SCALE GENOMIC DNA]</scope>
    <source>
        <strain evidence="3">DSM 10527 / NCIMB 13988 / SH1</strain>
    </source>
</reference>
<feature type="compositionally biased region" description="Basic and acidic residues" evidence="1">
    <location>
        <begin position="43"/>
        <end position="53"/>
    </location>
</feature>
<keyword evidence="3" id="KW-1185">Reference proteome</keyword>
<protein>
    <submittedName>
        <fullName evidence="2">Uncharacterized protein</fullName>
    </submittedName>
</protein>
<accession>Q7UHN2</accession>
<evidence type="ECO:0000256" key="1">
    <source>
        <dbReference type="SAM" id="MobiDB-lite"/>
    </source>
</evidence>
<dbReference type="AlphaFoldDB" id="Q7UHN2"/>
<feature type="region of interest" description="Disordered" evidence="1">
    <location>
        <begin position="192"/>
        <end position="229"/>
    </location>
</feature>
<dbReference type="KEGG" id="rba:RB13095"/>
<name>Q7UHN2_RHOBA</name>
<dbReference type="InParanoid" id="Q7UHN2"/>
<evidence type="ECO:0000313" key="2">
    <source>
        <dbReference type="EMBL" id="CAD77938.1"/>
    </source>
</evidence>
<dbReference type="STRING" id="243090.RB13095"/>
<dbReference type="EnsemblBacteria" id="CAD77938">
    <property type="protein sequence ID" value="CAD77938"/>
    <property type="gene ID" value="RB13095"/>
</dbReference>